<dbReference type="AlphaFoldDB" id="A0A6A5U782"/>
<dbReference type="OrthoDB" id="2422134at2759"/>
<accession>A0A6A5U782</accession>
<dbReference type="Gene3D" id="1.20.1280.140">
    <property type="match status" value="1"/>
</dbReference>
<reference evidence="2" key="1">
    <citation type="journal article" date="2020" name="Stud. Mycol.">
        <title>101 Dothideomycetes genomes: a test case for predicting lifestyles and emergence of pathogens.</title>
        <authorList>
            <person name="Haridas S."/>
            <person name="Albert R."/>
            <person name="Binder M."/>
            <person name="Bloem J."/>
            <person name="Labutti K."/>
            <person name="Salamov A."/>
            <person name="Andreopoulos B."/>
            <person name="Baker S."/>
            <person name="Barry K."/>
            <person name="Bills G."/>
            <person name="Bluhm B."/>
            <person name="Cannon C."/>
            <person name="Castanera R."/>
            <person name="Culley D."/>
            <person name="Daum C."/>
            <person name="Ezra D."/>
            <person name="Gonzalez J."/>
            <person name="Henrissat B."/>
            <person name="Kuo A."/>
            <person name="Liang C."/>
            <person name="Lipzen A."/>
            <person name="Lutzoni F."/>
            <person name="Magnuson J."/>
            <person name="Mondo S."/>
            <person name="Nolan M."/>
            <person name="Ohm R."/>
            <person name="Pangilinan J."/>
            <person name="Park H.-J."/>
            <person name="Ramirez L."/>
            <person name="Alfaro M."/>
            <person name="Sun H."/>
            <person name="Tritt A."/>
            <person name="Yoshinaga Y."/>
            <person name="Zwiers L.-H."/>
            <person name="Turgeon B."/>
            <person name="Goodwin S."/>
            <person name="Spatafora J."/>
            <person name="Crous P."/>
            <person name="Grigoriev I."/>
        </authorList>
    </citation>
    <scope>NUCLEOTIDE SEQUENCE</scope>
    <source>
        <strain evidence="2">CBS 675.92</strain>
    </source>
</reference>
<dbReference type="Pfam" id="PF12296">
    <property type="entry name" value="HsbA"/>
    <property type="match status" value="1"/>
</dbReference>
<proteinExistence type="predicted"/>
<dbReference type="Proteomes" id="UP000800035">
    <property type="component" value="Unassembled WGS sequence"/>
</dbReference>
<sequence>MHYSTFLLALPLLTTALPSLPLQERATDLGPEVRAQIDVLNSSVIQLTSAVNAFDGTLLGWIPQSLAVVSASVKLDGTIVKTTQLAQASSNFTEAGSSSIVTTLASLVTPIGGSLDALVAKYPLFKKRLEAPIVLLNLKILKTHTGDLVEALGGKVTANWAPYLTLGRGVLDAAFDKAIAVYSA</sequence>
<evidence type="ECO:0000313" key="2">
    <source>
        <dbReference type="EMBL" id="KAF1960554.1"/>
    </source>
</evidence>
<dbReference type="EMBL" id="ML976982">
    <property type="protein sequence ID" value="KAF1960554.1"/>
    <property type="molecule type" value="Genomic_DNA"/>
</dbReference>
<dbReference type="PANTHER" id="PTHR38123:SF1">
    <property type="entry name" value="HYDROPHOBIC SURFACE BINDING PROTEIN"/>
    <property type="match status" value="1"/>
</dbReference>
<gene>
    <name evidence="2" type="ORF">CC80DRAFT_532203</name>
</gene>
<protein>
    <submittedName>
        <fullName evidence="2">Uncharacterized protein</fullName>
    </submittedName>
</protein>
<name>A0A6A5U782_9PLEO</name>
<organism evidence="2 3">
    <name type="scientific">Byssothecium circinans</name>
    <dbReference type="NCBI Taxonomy" id="147558"/>
    <lineage>
        <taxon>Eukaryota</taxon>
        <taxon>Fungi</taxon>
        <taxon>Dikarya</taxon>
        <taxon>Ascomycota</taxon>
        <taxon>Pezizomycotina</taxon>
        <taxon>Dothideomycetes</taxon>
        <taxon>Pleosporomycetidae</taxon>
        <taxon>Pleosporales</taxon>
        <taxon>Massarineae</taxon>
        <taxon>Massarinaceae</taxon>
        <taxon>Byssothecium</taxon>
    </lineage>
</organism>
<feature type="chain" id="PRO_5025683768" evidence="1">
    <location>
        <begin position="17"/>
        <end position="184"/>
    </location>
</feature>
<dbReference type="InterPro" id="IPR021054">
    <property type="entry name" value="Cell_wall_mannoprotein_1"/>
</dbReference>
<feature type="signal peptide" evidence="1">
    <location>
        <begin position="1"/>
        <end position="16"/>
    </location>
</feature>
<dbReference type="GO" id="GO:0005576">
    <property type="term" value="C:extracellular region"/>
    <property type="evidence" value="ECO:0007669"/>
    <property type="project" value="TreeGrafter"/>
</dbReference>
<dbReference type="PANTHER" id="PTHR38123">
    <property type="entry name" value="CELL WALL SERINE-THREONINE-RICH GALACTOMANNOPROTEIN MP1 (AFU_ORTHOLOGUE AFUA_4G03240)"/>
    <property type="match status" value="1"/>
</dbReference>
<evidence type="ECO:0000256" key="1">
    <source>
        <dbReference type="SAM" id="SignalP"/>
    </source>
</evidence>
<evidence type="ECO:0000313" key="3">
    <source>
        <dbReference type="Proteomes" id="UP000800035"/>
    </source>
</evidence>
<keyword evidence="3" id="KW-1185">Reference proteome</keyword>
<keyword evidence="1" id="KW-0732">Signal</keyword>